<dbReference type="Gene3D" id="3.50.50.60">
    <property type="entry name" value="FAD/NAD(P)-binding domain"/>
    <property type="match status" value="2"/>
</dbReference>
<dbReference type="STRING" id="1672749.BJF92_00235"/>
<dbReference type="AlphaFoldDB" id="A0A1Q9AEA1"/>
<dbReference type="GO" id="GO:0005737">
    <property type="term" value="C:cytoplasm"/>
    <property type="evidence" value="ECO:0007669"/>
    <property type="project" value="TreeGrafter"/>
</dbReference>
<dbReference type="SUPFAM" id="SSF51905">
    <property type="entry name" value="FAD/NAD(P)-binding domain"/>
    <property type="match status" value="1"/>
</dbReference>
<dbReference type="Pfam" id="PF01266">
    <property type="entry name" value="DAO"/>
    <property type="match status" value="1"/>
</dbReference>
<evidence type="ECO:0000256" key="1">
    <source>
        <dbReference type="ARBA" id="ARBA00023002"/>
    </source>
</evidence>
<dbReference type="PANTHER" id="PTHR13847:SF289">
    <property type="entry name" value="GLYCINE OXIDASE"/>
    <property type="match status" value="1"/>
</dbReference>
<proteinExistence type="predicted"/>
<reference evidence="3 4" key="1">
    <citation type="submission" date="2016-09" db="EMBL/GenBank/DDBJ databases">
        <title>Rhizobium sp. nov., a novel species isolated from the rice rhizosphere.</title>
        <authorList>
            <person name="Zhao J."/>
            <person name="Zhang X."/>
        </authorList>
    </citation>
    <scope>NUCLEOTIDE SEQUENCE [LARGE SCALE GENOMIC DNA]</scope>
    <source>
        <strain evidence="3 4">MH17</strain>
    </source>
</reference>
<dbReference type="Proteomes" id="UP000186143">
    <property type="component" value="Unassembled WGS sequence"/>
</dbReference>
<dbReference type="SUPFAM" id="SSF54373">
    <property type="entry name" value="FAD-linked reductases, C-terminal domain"/>
    <property type="match status" value="1"/>
</dbReference>
<dbReference type="GO" id="GO:0016491">
    <property type="term" value="F:oxidoreductase activity"/>
    <property type="evidence" value="ECO:0007669"/>
    <property type="project" value="UniProtKB-KW"/>
</dbReference>
<feature type="domain" description="FAD dependent oxidoreductase" evidence="2">
    <location>
        <begin position="4"/>
        <end position="398"/>
    </location>
</feature>
<dbReference type="OrthoDB" id="9805337at2"/>
<evidence type="ECO:0000313" key="3">
    <source>
        <dbReference type="EMBL" id="OLP53239.1"/>
    </source>
</evidence>
<organism evidence="3 4">
    <name type="scientific">Xaviernesmea rhizosphaerae</name>
    <dbReference type="NCBI Taxonomy" id="1672749"/>
    <lineage>
        <taxon>Bacteria</taxon>
        <taxon>Pseudomonadati</taxon>
        <taxon>Pseudomonadota</taxon>
        <taxon>Alphaproteobacteria</taxon>
        <taxon>Hyphomicrobiales</taxon>
        <taxon>Rhizobiaceae</taxon>
        <taxon>Rhizobium/Agrobacterium group</taxon>
        <taxon>Xaviernesmea</taxon>
    </lineage>
</organism>
<sequence>MGFDCLVLGGGIVGVSAALHLQARGRTIALIDRAQPGTGTSYGNAGLIERSSVVPYAFPRKLSALFAYGLNRRSDVRYDPKFLARIAPFLLRYWRASAPAPLEASAAALLPLIEASIAEHQALSAQAGAEGLMRPGGWISLYKSEKGFAAAAREGEGFRTSHGLSVDILDRAAFLALEPAFVSGAERIAGAVHWRDPLTVEDPLALTTAYAALFRDKGGRILTGQAESLRADGTGWGVETGEGPVTAREAVIALGPQSAALVSRFGLSVPMAVKRGYHRHYAQAEGALPGRPVVDEDAGYVLAPMRQGLRLTTGIEFAAADSPANPAQLQACEAAARGLLPLGAPVEAAPWMGLRPCLPDMKPLIGPVPGQPGLWCDFGHAHHGLTLGPASGRLLAELITGETPFADPAPFAPARFA</sequence>
<dbReference type="InterPro" id="IPR036188">
    <property type="entry name" value="FAD/NAD-bd_sf"/>
</dbReference>
<evidence type="ECO:0000313" key="4">
    <source>
        <dbReference type="Proteomes" id="UP000186143"/>
    </source>
</evidence>
<protein>
    <submittedName>
        <fullName evidence="3">Amino acid dehydrogenase</fullName>
    </submittedName>
</protein>
<evidence type="ECO:0000259" key="2">
    <source>
        <dbReference type="Pfam" id="PF01266"/>
    </source>
</evidence>
<keyword evidence="1" id="KW-0560">Oxidoreductase</keyword>
<name>A0A1Q9AEA1_9HYPH</name>
<accession>A0A1Q9AEA1</accession>
<dbReference type="RefSeq" id="WP_075636474.1">
    <property type="nucleotide sequence ID" value="NZ_MKIO01000040.1"/>
</dbReference>
<comment type="caution">
    <text evidence="3">The sequence shown here is derived from an EMBL/GenBank/DDBJ whole genome shotgun (WGS) entry which is preliminary data.</text>
</comment>
<dbReference type="EMBL" id="MKIO01000040">
    <property type="protein sequence ID" value="OLP53239.1"/>
    <property type="molecule type" value="Genomic_DNA"/>
</dbReference>
<dbReference type="PANTHER" id="PTHR13847">
    <property type="entry name" value="SARCOSINE DEHYDROGENASE-RELATED"/>
    <property type="match status" value="1"/>
</dbReference>
<gene>
    <name evidence="3" type="ORF">BJF92_00235</name>
</gene>
<dbReference type="InterPro" id="IPR006076">
    <property type="entry name" value="FAD-dep_OxRdtase"/>
</dbReference>
<dbReference type="Gene3D" id="3.30.9.10">
    <property type="entry name" value="D-Amino Acid Oxidase, subunit A, domain 2"/>
    <property type="match status" value="1"/>
</dbReference>